<dbReference type="RefSeq" id="WP_250930906.1">
    <property type="nucleotide sequence ID" value="NZ_JAMQBK010000060.1"/>
</dbReference>
<evidence type="ECO:0000313" key="2">
    <source>
        <dbReference type="Proteomes" id="UP001202961"/>
    </source>
</evidence>
<protein>
    <recommendedName>
        <fullName evidence="3">Secreted protein</fullName>
    </recommendedName>
</protein>
<organism evidence="1 2">
    <name type="scientific">Aporhodopirellula aestuarii</name>
    <dbReference type="NCBI Taxonomy" id="2950107"/>
    <lineage>
        <taxon>Bacteria</taxon>
        <taxon>Pseudomonadati</taxon>
        <taxon>Planctomycetota</taxon>
        <taxon>Planctomycetia</taxon>
        <taxon>Pirellulales</taxon>
        <taxon>Pirellulaceae</taxon>
        <taxon>Aporhodopirellula</taxon>
    </lineage>
</organism>
<proteinExistence type="predicted"/>
<keyword evidence="2" id="KW-1185">Reference proteome</keyword>
<accession>A0ABT0U8D8</accession>
<name>A0ABT0U8D8_9BACT</name>
<gene>
    <name evidence="1" type="ORF">NB063_21660</name>
</gene>
<sequence length="353" mass="38567">MNFYDAAIIGGRLSVFATVGRCAIASVTAIGLVAVSPIGVSRGNAQAPVAMEQHGYGYDPYVASSQYDPGDMIVTDEYIPVSIPLALEVPVERFRRGFYQGSEVSSGYVLGLGDRAGGLNQTFFESRVAVGVPLGSLKNILAVSPFFRVDLIDGPATIDVPETLYSTGVTLLQRKEWSERVATTVLLTPSVRSDFTTGEDAFRLFGLGMVSWQLSTDWNVSLGAVYFDRSDLSVLPVIGATWTPRPWCKLDLTMPRPRLSYRMWKEGGLAEAWAYVGGQLGGNTWAVSRDDGSNDELTIGELRLLLGYEVIRQGNRGLLVEAGYAFNRSVEYERANVELDLDDGLFLQAGWKF</sequence>
<dbReference type="EMBL" id="JAMQBK010000060">
    <property type="protein sequence ID" value="MCM2373227.1"/>
    <property type="molecule type" value="Genomic_DNA"/>
</dbReference>
<evidence type="ECO:0008006" key="3">
    <source>
        <dbReference type="Google" id="ProtNLM"/>
    </source>
</evidence>
<dbReference type="Proteomes" id="UP001202961">
    <property type="component" value="Unassembled WGS sequence"/>
</dbReference>
<comment type="caution">
    <text evidence="1">The sequence shown here is derived from an EMBL/GenBank/DDBJ whole genome shotgun (WGS) entry which is preliminary data.</text>
</comment>
<evidence type="ECO:0000313" key="1">
    <source>
        <dbReference type="EMBL" id="MCM2373227.1"/>
    </source>
</evidence>
<reference evidence="1 2" key="1">
    <citation type="journal article" date="2022" name="Syst. Appl. Microbiol.">
        <title>Rhodopirellula aestuarii sp. nov., a novel member of the genus Rhodopirellula isolated from brackish sediments collected in the Tagus River estuary, Portugal.</title>
        <authorList>
            <person name="Vitorino I.R."/>
            <person name="Klimek D."/>
            <person name="Calusinska M."/>
            <person name="Lobo-da-Cunha A."/>
            <person name="Vasconcelos V."/>
            <person name="Lage O.M."/>
        </authorList>
    </citation>
    <scope>NUCLEOTIDE SEQUENCE [LARGE SCALE GENOMIC DNA]</scope>
    <source>
        <strain evidence="1 2">ICT_H3.1</strain>
    </source>
</reference>